<accession>A0ABM0MH62</accession>
<evidence type="ECO:0000313" key="10">
    <source>
        <dbReference type="Proteomes" id="UP000694865"/>
    </source>
</evidence>
<dbReference type="PANTHER" id="PTHR13055">
    <property type="entry name" value="TUMOR ENDOTHELIAL MARKER 7 RELATED"/>
    <property type="match status" value="1"/>
</dbReference>
<evidence type="ECO:0000256" key="1">
    <source>
        <dbReference type="ARBA" id="ARBA00004479"/>
    </source>
</evidence>
<dbReference type="InterPro" id="IPR016201">
    <property type="entry name" value="PSI"/>
</dbReference>
<protein>
    <submittedName>
        <fullName evidence="11">Plexin domain-containing protein 2-like</fullName>
    </submittedName>
</protein>
<gene>
    <name evidence="11" type="primary">LOC102801873</name>
</gene>
<dbReference type="Pfam" id="PF01437">
    <property type="entry name" value="PSI"/>
    <property type="match status" value="1"/>
</dbReference>
<keyword evidence="3" id="KW-0732">Signal</keyword>
<keyword evidence="4 8" id="KW-1133">Transmembrane helix</keyword>
<feature type="compositionally biased region" description="Polar residues" evidence="7">
    <location>
        <begin position="404"/>
        <end position="420"/>
    </location>
</feature>
<feature type="region of interest" description="Disordered" evidence="7">
    <location>
        <begin position="401"/>
        <end position="420"/>
    </location>
</feature>
<evidence type="ECO:0000313" key="11">
    <source>
        <dbReference type="RefSeq" id="XP_006819353.1"/>
    </source>
</evidence>
<organism evidence="10 11">
    <name type="scientific">Saccoglossus kowalevskii</name>
    <name type="common">Acorn worm</name>
    <dbReference type="NCBI Taxonomy" id="10224"/>
    <lineage>
        <taxon>Eukaryota</taxon>
        <taxon>Metazoa</taxon>
        <taxon>Hemichordata</taxon>
        <taxon>Enteropneusta</taxon>
        <taxon>Harrimaniidae</taxon>
        <taxon>Saccoglossus</taxon>
    </lineage>
</organism>
<keyword evidence="10" id="KW-1185">Reference proteome</keyword>
<reference evidence="11" key="1">
    <citation type="submission" date="2025-08" db="UniProtKB">
        <authorList>
            <consortium name="RefSeq"/>
        </authorList>
    </citation>
    <scope>IDENTIFICATION</scope>
    <source>
        <tissue evidence="11">Testes</tissue>
    </source>
</reference>
<dbReference type="PANTHER" id="PTHR13055:SF12">
    <property type="entry name" value="LD40707P"/>
    <property type="match status" value="1"/>
</dbReference>
<dbReference type="InterPro" id="IPR002165">
    <property type="entry name" value="Plexin_repeat"/>
</dbReference>
<dbReference type="RefSeq" id="XP_006819353.1">
    <property type="nucleotide sequence ID" value="XM_006819290.1"/>
</dbReference>
<name>A0ABM0MH62_SACKO</name>
<dbReference type="InterPro" id="IPR031152">
    <property type="entry name" value="PLXDC"/>
</dbReference>
<comment type="subcellular location">
    <subcellularLocation>
        <location evidence="1">Membrane</location>
        <topology evidence="1">Single-pass type I membrane protein</topology>
    </subcellularLocation>
</comment>
<feature type="transmembrane region" description="Helical" evidence="8">
    <location>
        <begin position="337"/>
        <end position="362"/>
    </location>
</feature>
<dbReference type="GeneID" id="102801873"/>
<keyword evidence="5 8" id="KW-0472">Membrane</keyword>
<feature type="domain" description="PSI" evidence="9">
    <location>
        <begin position="228"/>
        <end position="273"/>
    </location>
</feature>
<dbReference type="Gene3D" id="3.30.1680.10">
    <property type="entry name" value="ligand-binding face of the semaphorins, domain 2"/>
    <property type="match status" value="1"/>
</dbReference>
<evidence type="ECO:0000256" key="7">
    <source>
        <dbReference type="SAM" id="MobiDB-lite"/>
    </source>
</evidence>
<keyword evidence="2 8" id="KW-0812">Transmembrane</keyword>
<evidence type="ECO:0000256" key="8">
    <source>
        <dbReference type="SAM" id="Phobius"/>
    </source>
</evidence>
<dbReference type="SMART" id="SM00423">
    <property type="entry name" value="PSI"/>
    <property type="match status" value="1"/>
</dbReference>
<evidence type="ECO:0000256" key="3">
    <source>
        <dbReference type="ARBA" id="ARBA00022729"/>
    </source>
</evidence>
<evidence type="ECO:0000256" key="4">
    <source>
        <dbReference type="ARBA" id="ARBA00022989"/>
    </source>
</evidence>
<proteinExistence type="predicted"/>
<sequence length="420" mass="47277">MLKTPSQLLNDDWLLDHHDYYTSTYYTSGDGAMQWWLDLDDSDDTVSHPTLSGASGHRAANVLLNIDYLYYGHIMSSAAIATGGFLYVGSHFHQHLAATQYVAPLMADFDLNITTRSSIRYCNQETRFTVEWTNVHLRDKPSDGNFTFQVTIFNDSRIVFVYKQIPIALSEISENIHPVKVGISDAYYFDIPLEQNKVKRQIFQYHAVVLDETKVVSNSAILLQPLPTCNIYSTCESCVSSDIGFNCSWCSRLQRCSSGFDRHRQLWVENGCDNQTSNTICTSASKKPTSKNKVTEPQKKPPQVTVAIPTESYKTSVSPSSQVVTVHVSGTSVNTRIAISVVIAVLIFILIVGPVMWVCYAYRYPTTKSGMCLLELQRNHLSRNNSRDVKYKYQPQLDVMKPVQSGSDQPGTDPTTPMWM</sequence>
<evidence type="ECO:0000259" key="9">
    <source>
        <dbReference type="SMART" id="SM00423"/>
    </source>
</evidence>
<keyword evidence="6" id="KW-0325">Glycoprotein</keyword>
<evidence type="ECO:0000256" key="2">
    <source>
        <dbReference type="ARBA" id="ARBA00022692"/>
    </source>
</evidence>
<evidence type="ECO:0000256" key="5">
    <source>
        <dbReference type="ARBA" id="ARBA00023136"/>
    </source>
</evidence>
<dbReference type="Proteomes" id="UP000694865">
    <property type="component" value="Unplaced"/>
</dbReference>
<evidence type="ECO:0000256" key="6">
    <source>
        <dbReference type="ARBA" id="ARBA00023180"/>
    </source>
</evidence>